<evidence type="ECO:0000256" key="1">
    <source>
        <dbReference type="SAM" id="MobiDB-lite"/>
    </source>
</evidence>
<sequence>MSEYHDPTAPTAAQTAPLAAQPAVDTAEQAARLLHPVNVAHLVMGIAFLGVALIALLVQGDVVDTHDLRWLLPVPWIAGGAAGLIASAVRAVRPAPPAAPDPADR</sequence>
<protein>
    <recommendedName>
        <fullName evidence="5">DUF2530 domain-containing protein</fullName>
    </recommendedName>
</protein>
<keyword evidence="2" id="KW-0812">Transmembrane</keyword>
<name>A0ABP7XAL7_9ACTN</name>
<dbReference type="Proteomes" id="UP001501495">
    <property type="component" value="Unassembled WGS sequence"/>
</dbReference>
<comment type="caution">
    <text evidence="3">The sequence shown here is derived from an EMBL/GenBank/DDBJ whole genome shotgun (WGS) entry which is preliminary data.</text>
</comment>
<dbReference type="RefSeq" id="WP_344731525.1">
    <property type="nucleotide sequence ID" value="NZ_BAAAZH010000002.1"/>
</dbReference>
<evidence type="ECO:0000313" key="4">
    <source>
        <dbReference type="Proteomes" id="UP001501495"/>
    </source>
</evidence>
<feature type="compositionally biased region" description="Low complexity" evidence="1">
    <location>
        <begin position="7"/>
        <end position="20"/>
    </location>
</feature>
<reference evidence="4" key="1">
    <citation type="journal article" date="2019" name="Int. J. Syst. Evol. Microbiol.">
        <title>The Global Catalogue of Microorganisms (GCM) 10K type strain sequencing project: providing services to taxonomists for standard genome sequencing and annotation.</title>
        <authorList>
            <consortium name="The Broad Institute Genomics Platform"/>
            <consortium name="The Broad Institute Genome Sequencing Center for Infectious Disease"/>
            <person name="Wu L."/>
            <person name="Ma J."/>
        </authorList>
    </citation>
    <scope>NUCLEOTIDE SEQUENCE [LARGE SCALE GENOMIC DNA]</scope>
    <source>
        <strain evidence="4">JCM 16703</strain>
    </source>
</reference>
<organism evidence="3 4">
    <name type="scientific">Nocardioides fonticola</name>
    <dbReference type="NCBI Taxonomy" id="450363"/>
    <lineage>
        <taxon>Bacteria</taxon>
        <taxon>Bacillati</taxon>
        <taxon>Actinomycetota</taxon>
        <taxon>Actinomycetes</taxon>
        <taxon>Propionibacteriales</taxon>
        <taxon>Nocardioidaceae</taxon>
        <taxon>Nocardioides</taxon>
    </lineage>
</organism>
<evidence type="ECO:0008006" key="5">
    <source>
        <dbReference type="Google" id="ProtNLM"/>
    </source>
</evidence>
<evidence type="ECO:0000313" key="3">
    <source>
        <dbReference type="EMBL" id="GAA4109550.1"/>
    </source>
</evidence>
<proteinExistence type="predicted"/>
<dbReference type="EMBL" id="BAAAZH010000002">
    <property type="protein sequence ID" value="GAA4109550.1"/>
    <property type="molecule type" value="Genomic_DNA"/>
</dbReference>
<evidence type="ECO:0000256" key="2">
    <source>
        <dbReference type="SAM" id="Phobius"/>
    </source>
</evidence>
<keyword evidence="2" id="KW-0472">Membrane</keyword>
<feature type="transmembrane region" description="Helical" evidence="2">
    <location>
        <begin position="39"/>
        <end position="58"/>
    </location>
</feature>
<feature type="region of interest" description="Disordered" evidence="1">
    <location>
        <begin position="1"/>
        <end position="20"/>
    </location>
</feature>
<accession>A0ABP7XAL7</accession>
<gene>
    <name evidence="3" type="ORF">GCM10022215_03960</name>
</gene>
<feature type="transmembrane region" description="Helical" evidence="2">
    <location>
        <begin position="70"/>
        <end position="92"/>
    </location>
</feature>
<keyword evidence="2" id="KW-1133">Transmembrane helix</keyword>
<keyword evidence="4" id="KW-1185">Reference proteome</keyword>